<dbReference type="Pfam" id="PF07534">
    <property type="entry name" value="TLD"/>
    <property type="match status" value="1"/>
</dbReference>
<proteinExistence type="predicted"/>
<evidence type="ECO:0000256" key="1">
    <source>
        <dbReference type="SAM" id="SignalP"/>
    </source>
</evidence>
<keyword evidence="1" id="KW-0732">Signal</keyword>
<name>A0A8J9S9A6_PHATR</name>
<evidence type="ECO:0000313" key="3">
    <source>
        <dbReference type="EMBL" id="CAG9285995.1"/>
    </source>
</evidence>
<gene>
    <name evidence="3" type="ORF">PTTT1_LOCUS30880</name>
</gene>
<dbReference type="AlphaFoldDB" id="A0A8J9S9A6"/>
<evidence type="ECO:0000259" key="2">
    <source>
        <dbReference type="Pfam" id="PF07534"/>
    </source>
</evidence>
<feature type="domain" description="TLDc" evidence="2">
    <location>
        <begin position="93"/>
        <end position="166"/>
    </location>
</feature>
<reference evidence="3" key="1">
    <citation type="submission" date="2022-02" db="EMBL/GenBank/DDBJ databases">
        <authorList>
            <person name="Giguere J D."/>
        </authorList>
    </citation>
    <scope>NUCLEOTIDE SEQUENCE</scope>
    <source>
        <strain evidence="3">CCAP 1055/1</strain>
    </source>
</reference>
<organism evidence="3">
    <name type="scientific">Phaeodactylum tricornutum</name>
    <name type="common">Diatom</name>
    <dbReference type="NCBI Taxonomy" id="2850"/>
    <lineage>
        <taxon>Eukaryota</taxon>
        <taxon>Sar</taxon>
        <taxon>Stramenopiles</taxon>
        <taxon>Ochrophyta</taxon>
        <taxon>Bacillariophyta</taxon>
        <taxon>Bacillariophyceae</taxon>
        <taxon>Bacillariophycidae</taxon>
        <taxon>Naviculales</taxon>
        <taxon>Phaeodactylaceae</taxon>
        <taxon>Phaeodactylum</taxon>
    </lineage>
</organism>
<dbReference type="InterPro" id="IPR006571">
    <property type="entry name" value="TLDc_dom"/>
</dbReference>
<feature type="chain" id="PRO_5035437502" description="TLDc domain-containing protein" evidence="1">
    <location>
        <begin position="25"/>
        <end position="267"/>
    </location>
</feature>
<protein>
    <recommendedName>
        <fullName evidence="2">TLDc domain-containing protein</fullName>
    </recommendedName>
</protein>
<sequence>MVFPSKPLLCATIWLAVVPKVALSFSSEGREYRQGTALSGWLQNLFPAALQETDDVDKDRQRDFPEQYPATNEINHSIVSGDTGDAQLVRPLLKNTQLESKPLRVVYDANSNGWNYKSFHNAVDGKGAAIIIARGHGTDWFGGYNPKGWAGTGGARPSIAAFLWYTRSDGVPQKLQKVGGGGLACAKDDPDTGIWPGADGLVIPLASGDPKEAQSKLGTYFEKRSDGKQSLFDAGCIKLADLKVLVGEYEDNEAIPYSGAVLDMTSG</sequence>
<accession>A0A8J9S9A6</accession>
<feature type="signal peptide" evidence="1">
    <location>
        <begin position="1"/>
        <end position="24"/>
    </location>
</feature>
<dbReference type="EMBL" id="OU594962">
    <property type="protein sequence ID" value="CAG9285995.1"/>
    <property type="molecule type" value="Genomic_DNA"/>
</dbReference>
<dbReference type="Proteomes" id="UP000836788">
    <property type="component" value="Chromosome 21"/>
</dbReference>